<protein>
    <recommendedName>
        <fullName evidence="1">AtuA-like ferredoxin-fold domain-containing protein</fullName>
    </recommendedName>
</protein>
<sequence length="57" mass="6658">DRFELPNLHAVHFLLHDHLDRGVSCSSTYDFLGKNVAEFLRARHVQLPVRFLDRGKL</sequence>
<dbReference type="Proteomes" id="UP001357485">
    <property type="component" value="Unassembled WGS sequence"/>
</dbReference>
<dbReference type="Pfam" id="PF23544">
    <property type="entry name" value="AtuA_ferredoxin"/>
    <property type="match status" value="1"/>
</dbReference>
<dbReference type="PANTHER" id="PTHR47585:SF2">
    <property type="entry name" value="DUF1446 DOMAIN PROTEIN (AFU_ORTHOLOGUE AFUA_6G11420)"/>
    <property type="match status" value="1"/>
</dbReference>
<evidence type="ECO:0000313" key="2">
    <source>
        <dbReference type="EMBL" id="KAK5240957.1"/>
    </source>
</evidence>
<feature type="domain" description="AtuA-like ferredoxin-fold" evidence="1">
    <location>
        <begin position="2"/>
        <end position="45"/>
    </location>
</feature>
<proteinExistence type="predicted"/>
<dbReference type="InterPro" id="IPR056362">
    <property type="entry name" value="AtuA-like_ferredoxin_dom"/>
</dbReference>
<keyword evidence="3" id="KW-1185">Reference proteome</keyword>
<evidence type="ECO:0000313" key="3">
    <source>
        <dbReference type="Proteomes" id="UP001357485"/>
    </source>
</evidence>
<evidence type="ECO:0000259" key="1">
    <source>
        <dbReference type="Pfam" id="PF23544"/>
    </source>
</evidence>
<gene>
    <name evidence="2" type="ORF">LTR16_009948</name>
</gene>
<organism evidence="2 3">
    <name type="scientific">Cryomyces antarcticus</name>
    <dbReference type="NCBI Taxonomy" id="329879"/>
    <lineage>
        <taxon>Eukaryota</taxon>
        <taxon>Fungi</taxon>
        <taxon>Dikarya</taxon>
        <taxon>Ascomycota</taxon>
        <taxon>Pezizomycotina</taxon>
        <taxon>Dothideomycetes</taxon>
        <taxon>Dothideomycetes incertae sedis</taxon>
        <taxon>Cryomyces</taxon>
    </lineage>
</organism>
<feature type="non-terminal residue" evidence="2">
    <location>
        <position position="1"/>
    </location>
</feature>
<accession>A0ABR0LTN5</accession>
<comment type="caution">
    <text evidence="2">The sequence shown here is derived from an EMBL/GenBank/DDBJ whole genome shotgun (WGS) entry which is preliminary data.</text>
</comment>
<dbReference type="EMBL" id="JAVRRA010010924">
    <property type="protein sequence ID" value="KAK5240957.1"/>
    <property type="molecule type" value="Genomic_DNA"/>
</dbReference>
<reference evidence="2 3" key="1">
    <citation type="submission" date="2023-08" db="EMBL/GenBank/DDBJ databases">
        <title>Black Yeasts Isolated from many extreme environments.</title>
        <authorList>
            <person name="Coleine C."/>
            <person name="Stajich J.E."/>
            <person name="Selbmann L."/>
        </authorList>
    </citation>
    <scope>NUCLEOTIDE SEQUENCE [LARGE SCALE GENOMIC DNA]</scope>
    <source>
        <strain evidence="2 3">CCFEE 536</strain>
    </source>
</reference>
<name>A0ABR0LTN5_9PEZI</name>
<dbReference type="PANTHER" id="PTHR47585">
    <property type="match status" value="1"/>
</dbReference>